<reference evidence="7 8" key="1">
    <citation type="submission" date="2018-07" db="EMBL/GenBank/DDBJ databases">
        <title>Diversity of Mesorhizobium strains in Brazil.</title>
        <authorList>
            <person name="Helene L.C.F."/>
            <person name="Dall'Agnol R."/>
            <person name="Delamuta J.R.M."/>
            <person name="Hungria M."/>
        </authorList>
    </citation>
    <scope>NUCLEOTIDE SEQUENCE [LARGE SCALE GENOMIC DNA]</scope>
    <source>
        <strain evidence="7 8">AC99b</strain>
    </source>
</reference>
<dbReference type="RefSeq" id="WP_112098736.1">
    <property type="nucleotide sequence ID" value="NZ_QMBP01000008.1"/>
</dbReference>
<dbReference type="InterPro" id="IPR000172">
    <property type="entry name" value="GMC_OxRdtase_N"/>
</dbReference>
<keyword evidence="3" id="KW-0274">FAD</keyword>
<dbReference type="Proteomes" id="UP000251558">
    <property type="component" value="Unassembled WGS sequence"/>
</dbReference>
<gene>
    <name evidence="7" type="ORF">DPM33_17715</name>
</gene>
<dbReference type="PANTHER" id="PTHR46056:SF12">
    <property type="entry name" value="LONG-CHAIN-ALCOHOL OXIDASE"/>
    <property type="match status" value="1"/>
</dbReference>
<evidence type="ECO:0000256" key="1">
    <source>
        <dbReference type="ARBA" id="ARBA00010790"/>
    </source>
</evidence>
<evidence type="ECO:0000313" key="8">
    <source>
        <dbReference type="Proteomes" id="UP000251558"/>
    </source>
</evidence>
<dbReference type="SUPFAM" id="SSF54373">
    <property type="entry name" value="FAD-linked reductases, C-terminal domain"/>
    <property type="match status" value="1"/>
</dbReference>
<feature type="domain" description="Glucose-methanol-choline oxidoreductase N-terminal" evidence="5">
    <location>
        <begin position="202"/>
        <end position="313"/>
    </location>
</feature>
<dbReference type="InterPro" id="IPR036188">
    <property type="entry name" value="FAD/NAD-bd_sf"/>
</dbReference>
<dbReference type="GO" id="GO:0050660">
    <property type="term" value="F:flavin adenine dinucleotide binding"/>
    <property type="evidence" value="ECO:0007669"/>
    <property type="project" value="InterPro"/>
</dbReference>
<keyword evidence="8" id="KW-1185">Reference proteome</keyword>
<sequence length="539" mass="58180">MNGDTGQEGIYDAVIIGSGPSGAITAHALALAGFRVLCLEQGDYALPSDYAANFDMWELVARGHWQAEPNHRRNPADYPLEVSETDLAPSMYNAVGGSTVHFSALWSRLAPSDFRVRSLDGVAEDWPIDYAELSPFYDEVDNFIGVSGLEGDPAYPEGYAPKMPPMPLGKHGMKAAQSMNALGWHWWPHSNAIPSQKIGSLEACARWGTCTQGCPEGAKASFDLAYWPAAIKAGAKLITGARVSNIVVDETGAATGAAWIKEGMEYRTRARTVVLCANGIGTPRLLLLSASEKHPHGLANSSGLVGKNLMLHPNCAVFGYYDEDMESWRGPAGSAVSSMQFFETDPSRGFVRGAKLHACPTPGLLMTGIDPHRLLKFDALWGQNFHKVLREARNSLMWGANIDDLPEESNRVTLDPNLTDTDGIAAPKIRYRYSDNTLKIREFTVARMVDIHKAGGARKIIEVPDLQGEPGHLLGTARMGSDPKTSVVDKFGRAHDVPNLVISDGSIFVTGGSANPTSTIAALALRNAKELIRNLKEGA</sequence>
<comment type="similarity">
    <text evidence="1">Belongs to the GMC oxidoreductase family.</text>
</comment>
<dbReference type="InterPro" id="IPR007867">
    <property type="entry name" value="GMC_OxRtase_C"/>
</dbReference>
<dbReference type="OrthoDB" id="9798604at2"/>
<protein>
    <submittedName>
        <fullName evidence="7">GMC family oxidoreductase</fullName>
    </submittedName>
</protein>
<evidence type="ECO:0000256" key="4">
    <source>
        <dbReference type="ARBA" id="ARBA00023002"/>
    </source>
</evidence>
<dbReference type="AlphaFoldDB" id="A0A330HNY3"/>
<dbReference type="PANTHER" id="PTHR46056">
    <property type="entry name" value="LONG-CHAIN-ALCOHOL OXIDASE"/>
    <property type="match status" value="1"/>
</dbReference>
<accession>A0A330HNY3</accession>
<proteinExistence type="inferred from homology"/>
<dbReference type="Gene3D" id="3.50.50.60">
    <property type="entry name" value="FAD/NAD(P)-binding domain"/>
    <property type="match status" value="2"/>
</dbReference>
<dbReference type="Pfam" id="PF00732">
    <property type="entry name" value="GMC_oxred_N"/>
    <property type="match status" value="1"/>
</dbReference>
<feature type="domain" description="Glucose-methanol-choline oxidoreductase C-terminal" evidence="6">
    <location>
        <begin position="406"/>
        <end position="524"/>
    </location>
</feature>
<evidence type="ECO:0000259" key="6">
    <source>
        <dbReference type="Pfam" id="PF05199"/>
    </source>
</evidence>
<dbReference type="SUPFAM" id="SSF51905">
    <property type="entry name" value="FAD/NAD(P)-binding domain"/>
    <property type="match status" value="1"/>
</dbReference>
<keyword evidence="2" id="KW-0285">Flavoprotein</keyword>
<name>A0A330HNY3_9HYPH</name>
<evidence type="ECO:0000313" key="7">
    <source>
        <dbReference type="EMBL" id="RAZ89418.1"/>
    </source>
</evidence>
<comment type="caution">
    <text evidence="7">The sequence shown here is derived from an EMBL/GenBank/DDBJ whole genome shotgun (WGS) entry which is preliminary data.</text>
</comment>
<dbReference type="EMBL" id="QMBP01000008">
    <property type="protein sequence ID" value="RAZ89418.1"/>
    <property type="molecule type" value="Genomic_DNA"/>
</dbReference>
<evidence type="ECO:0000256" key="3">
    <source>
        <dbReference type="ARBA" id="ARBA00022827"/>
    </source>
</evidence>
<evidence type="ECO:0000259" key="5">
    <source>
        <dbReference type="Pfam" id="PF00732"/>
    </source>
</evidence>
<dbReference type="Pfam" id="PF05199">
    <property type="entry name" value="GMC_oxred_C"/>
    <property type="match status" value="1"/>
</dbReference>
<dbReference type="GO" id="GO:0016614">
    <property type="term" value="F:oxidoreductase activity, acting on CH-OH group of donors"/>
    <property type="evidence" value="ECO:0007669"/>
    <property type="project" value="InterPro"/>
</dbReference>
<keyword evidence="4" id="KW-0560">Oxidoreductase</keyword>
<evidence type="ECO:0000256" key="2">
    <source>
        <dbReference type="ARBA" id="ARBA00022630"/>
    </source>
</evidence>
<organism evidence="7 8">
    <name type="scientific">Mesorhizobium hawassense</name>
    <dbReference type="NCBI Taxonomy" id="1209954"/>
    <lineage>
        <taxon>Bacteria</taxon>
        <taxon>Pseudomonadati</taxon>
        <taxon>Pseudomonadota</taxon>
        <taxon>Alphaproteobacteria</taxon>
        <taxon>Hyphomicrobiales</taxon>
        <taxon>Phyllobacteriaceae</taxon>
        <taxon>Mesorhizobium</taxon>
    </lineage>
</organism>
<dbReference type="Pfam" id="PF13450">
    <property type="entry name" value="NAD_binding_8"/>
    <property type="match status" value="1"/>
</dbReference>